<gene>
    <name evidence="2" type="ORF">SAMN05421594_0323</name>
</gene>
<accession>A0A1I4VI44</accession>
<keyword evidence="1" id="KW-1133">Transmembrane helix</keyword>
<reference evidence="3" key="1">
    <citation type="submission" date="2016-10" db="EMBL/GenBank/DDBJ databases">
        <authorList>
            <person name="Varghese N."/>
            <person name="Submissions S."/>
        </authorList>
    </citation>
    <scope>NUCLEOTIDE SEQUENCE [LARGE SCALE GENOMIC DNA]</scope>
    <source>
        <strain evidence="3">DSM 25575</strain>
    </source>
</reference>
<keyword evidence="1" id="KW-0812">Transmembrane</keyword>
<evidence type="ECO:0000313" key="2">
    <source>
        <dbReference type="EMBL" id="SFN00837.1"/>
    </source>
</evidence>
<keyword evidence="1" id="KW-0472">Membrane</keyword>
<dbReference type="EMBL" id="FOVD01000001">
    <property type="protein sequence ID" value="SFN00837.1"/>
    <property type="molecule type" value="Genomic_DNA"/>
</dbReference>
<protein>
    <submittedName>
        <fullName evidence="2">Uncharacterized protein</fullName>
    </submittedName>
</protein>
<name>A0A1I4VI44_CHROL</name>
<dbReference type="AlphaFoldDB" id="A0A1I4VI44"/>
<evidence type="ECO:0000256" key="1">
    <source>
        <dbReference type="SAM" id="Phobius"/>
    </source>
</evidence>
<organism evidence="2 3">
    <name type="scientific">Chryseobacterium oleae</name>
    <dbReference type="NCBI Taxonomy" id="491207"/>
    <lineage>
        <taxon>Bacteria</taxon>
        <taxon>Pseudomonadati</taxon>
        <taxon>Bacteroidota</taxon>
        <taxon>Flavobacteriia</taxon>
        <taxon>Flavobacteriales</taxon>
        <taxon>Weeksellaceae</taxon>
        <taxon>Chryseobacterium group</taxon>
        <taxon>Chryseobacterium</taxon>
    </lineage>
</organism>
<keyword evidence="3" id="KW-1185">Reference proteome</keyword>
<proteinExistence type="predicted"/>
<feature type="transmembrane region" description="Helical" evidence="1">
    <location>
        <begin position="7"/>
        <end position="25"/>
    </location>
</feature>
<evidence type="ECO:0000313" key="3">
    <source>
        <dbReference type="Proteomes" id="UP000198769"/>
    </source>
</evidence>
<sequence>MFCTNDTNISVMMVIFVNIFVAVVVKNLNTNNTNLLH</sequence>
<dbReference type="Proteomes" id="UP000198769">
    <property type="component" value="Unassembled WGS sequence"/>
</dbReference>